<comment type="caution">
    <text evidence="3">The sequence shown here is derived from an EMBL/GenBank/DDBJ whole genome shotgun (WGS) entry which is preliminary data.</text>
</comment>
<gene>
    <name evidence="3" type="ORF">GV832_06125</name>
</gene>
<dbReference type="Proteomes" id="UP001193501">
    <property type="component" value="Unassembled WGS sequence"/>
</dbReference>
<dbReference type="SUPFAM" id="SSF110857">
    <property type="entry name" value="Gamma-glutamyl cyclotransferase-like"/>
    <property type="match status" value="1"/>
</dbReference>
<reference evidence="3" key="1">
    <citation type="submission" date="2020-01" db="EMBL/GenBank/DDBJ databases">
        <authorList>
            <person name="Chen W.-M."/>
        </authorList>
    </citation>
    <scope>NUCLEOTIDE SEQUENCE</scope>
    <source>
        <strain evidence="3">CYK-10</strain>
    </source>
</reference>
<keyword evidence="4" id="KW-1185">Reference proteome</keyword>
<dbReference type="CDD" id="cd06661">
    <property type="entry name" value="GGCT_like"/>
    <property type="match status" value="1"/>
</dbReference>
<sequence length="173" mass="19137">MEALWVFGYGSLIWNPGFPVAERRLARVEGYHRSFCMKSVHYRGTPERHGLVLALDALPGAVCHGLAMRAEPGQEEAVLAYLRDRELSGSGYEERHLPLQTDAGEVLGLTFVITPARPDYLRLALEAQARVIAQAVGERGPNRDYLFATAAHLAELGIPDPEMETLVQMVRAL</sequence>
<name>A0AAE4Y8J5_9RHOB</name>
<dbReference type="InterPro" id="IPR006840">
    <property type="entry name" value="ChaC"/>
</dbReference>
<dbReference type="RefSeq" id="WP_168773951.1">
    <property type="nucleotide sequence ID" value="NZ_JAABNR010000004.1"/>
</dbReference>
<dbReference type="AlphaFoldDB" id="A0AAE4Y8J5"/>
<dbReference type="Gene3D" id="3.10.490.10">
    <property type="entry name" value="Gamma-glutamyl cyclotransferase-like"/>
    <property type="match status" value="1"/>
</dbReference>
<dbReference type="EMBL" id="JAABNR010000004">
    <property type="protein sequence ID" value="NBZ87152.1"/>
    <property type="molecule type" value="Genomic_DNA"/>
</dbReference>
<keyword evidence="2" id="KW-0456">Lyase</keyword>
<dbReference type="PANTHER" id="PTHR12192:SF2">
    <property type="entry name" value="GLUTATHIONE-SPECIFIC GAMMA-GLUTAMYLCYCLOTRANSFERASE 2"/>
    <property type="match status" value="1"/>
</dbReference>
<dbReference type="EC" id="4.3.2.7" evidence="1"/>
<proteinExistence type="predicted"/>
<dbReference type="Pfam" id="PF04752">
    <property type="entry name" value="ChaC"/>
    <property type="match status" value="1"/>
</dbReference>
<accession>A0AAE4Y8J5</accession>
<evidence type="ECO:0000256" key="2">
    <source>
        <dbReference type="ARBA" id="ARBA00023239"/>
    </source>
</evidence>
<dbReference type="InterPro" id="IPR036568">
    <property type="entry name" value="GGCT-like_sf"/>
</dbReference>
<evidence type="ECO:0000313" key="3">
    <source>
        <dbReference type="EMBL" id="NBZ87152.1"/>
    </source>
</evidence>
<protein>
    <recommendedName>
        <fullName evidence="1">glutathione-specific gamma-glutamylcyclotransferase</fullName>
        <ecNumber evidence="1">4.3.2.7</ecNumber>
    </recommendedName>
</protein>
<dbReference type="GO" id="GO:0061928">
    <property type="term" value="F:glutathione specific gamma-glutamylcyclotransferase activity"/>
    <property type="evidence" value="ECO:0007669"/>
    <property type="project" value="UniProtKB-EC"/>
</dbReference>
<dbReference type="GO" id="GO:0006751">
    <property type="term" value="P:glutathione catabolic process"/>
    <property type="evidence" value="ECO:0007669"/>
    <property type="project" value="InterPro"/>
</dbReference>
<dbReference type="PANTHER" id="PTHR12192">
    <property type="entry name" value="CATION TRANSPORT PROTEIN CHAC-RELATED"/>
    <property type="match status" value="1"/>
</dbReference>
<organism evidence="3 4">
    <name type="scientific">Stagnihabitans tardus</name>
    <dbReference type="NCBI Taxonomy" id="2699202"/>
    <lineage>
        <taxon>Bacteria</taxon>
        <taxon>Pseudomonadati</taxon>
        <taxon>Pseudomonadota</taxon>
        <taxon>Alphaproteobacteria</taxon>
        <taxon>Rhodobacterales</taxon>
        <taxon>Paracoccaceae</taxon>
        <taxon>Stagnihabitans</taxon>
    </lineage>
</organism>
<evidence type="ECO:0000256" key="1">
    <source>
        <dbReference type="ARBA" id="ARBA00012344"/>
    </source>
</evidence>
<dbReference type="GO" id="GO:0005737">
    <property type="term" value="C:cytoplasm"/>
    <property type="evidence" value="ECO:0007669"/>
    <property type="project" value="TreeGrafter"/>
</dbReference>
<evidence type="ECO:0000313" key="4">
    <source>
        <dbReference type="Proteomes" id="UP001193501"/>
    </source>
</evidence>
<dbReference type="InterPro" id="IPR013024">
    <property type="entry name" value="GGCT-like"/>
</dbReference>